<proteinExistence type="predicted"/>
<name>A0A8J2J2D0_9HEXA</name>
<feature type="compositionally biased region" description="Basic and acidic residues" evidence="1">
    <location>
        <begin position="15"/>
        <end position="36"/>
    </location>
</feature>
<dbReference type="Proteomes" id="UP000708208">
    <property type="component" value="Unassembled WGS sequence"/>
</dbReference>
<evidence type="ECO:0000313" key="2">
    <source>
        <dbReference type="EMBL" id="CAG7684420.1"/>
    </source>
</evidence>
<organism evidence="2 3">
    <name type="scientific">Allacma fusca</name>
    <dbReference type="NCBI Taxonomy" id="39272"/>
    <lineage>
        <taxon>Eukaryota</taxon>
        <taxon>Metazoa</taxon>
        <taxon>Ecdysozoa</taxon>
        <taxon>Arthropoda</taxon>
        <taxon>Hexapoda</taxon>
        <taxon>Collembola</taxon>
        <taxon>Symphypleona</taxon>
        <taxon>Sminthuridae</taxon>
        <taxon>Allacma</taxon>
    </lineage>
</organism>
<evidence type="ECO:0000313" key="3">
    <source>
        <dbReference type="Proteomes" id="UP000708208"/>
    </source>
</evidence>
<dbReference type="AlphaFoldDB" id="A0A8J2J2D0"/>
<feature type="region of interest" description="Disordered" evidence="1">
    <location>
        <begin position="15"/>
        <end position="95"/>
    </location>
</feature>
<accession>A0A8J2J2D0</accession>
<protein>
    <submittedName>
        <fullName evidence="2">Uncharacterized protein</fullName>
    </submittedName>
</protein>
<feature type="non-terminal residue" evidence="2">
    <location>
        <position position="95"/>
    </location>
</feature>
<sequence length="95" mass="10677">MGIKEKSFEEAIAEQKKRSEDLLGRKDTKKEVIVKDKNKKQKKAKEKEKHAVPSVGVRGESGDVLDIPPQPHSHEDRHHVEIHPEPGILDDLAAS</sequence>
<comment type="caution">
    <text evidence="2">The sequence shown here is derived from an EMBL/GenBank/DDBJ whole genome shotgun (WGS) entry which is preliminary data.</text>
</comment>
<gene>
    <name evidence="2" type="ORF">AFUS01_LOCUS3077</name>
</gene>
<reference evidence="2" key="1">
    <citation type="submission" date="2021-06" db="EMBL/GenBank/DDBJ databases">
        <authorList>
            <person name="Hodson N. C."/>
            <person name="Mongue J. A."/>
            <person name="Jaron S. K."/>
        </authorList>
    </citation>
    <scope>NUCLEOTIDE SEQUENCE</scope>
</reference>
<evidence type="ECO:0000256" key="1">
    <source>
        <dbReference type="SAM" id="MobiDB-lite"/>
    </source>
</evidence>
<keyword evidence="3" id="KW-1185">Reference proteome</keyword>
<dbReference type="EMBL" id="CAJVCH010018078">
    <property type="protein sequence ID" value="CAG7684420.1"/>
    <property type="molecule type" value="Genomic_DNA"/>
</dbReference>
<feature type="compositionally biased region" description="Basic and acidic residues" evidence="1">
    <location>
        <begin position="72"/>
        <end position="84"/>
    </location>
</feature>
<dbReference type="OrthoDB" id="5875463at2759"/>